<comment type="caution">
    <text evidence="2">The sequence shown here is derived from an EMBL/GenBank/DDBJ whole genome shotgun (WGS) entry which is preliminary data.</text>
</comment>
<sequence length="396" mass="43095">MPKKKRSTGTSAAEGYAADPGDAKLSAVASADAWTKVQAWFQRKGGVADPSKIALREADGDRNVVAVAGLSKGEAIFRVPAQIWFTAEGLSSHEAGRAALKWAEHASEEVGLSAEHVELCLLAVLMLLEGAKTAFWSDYVAALPWSSSLPLSWTPDRLSTLNGAAPQWQIQEKKSQLARAYSSVVNALQAAARKAFQSACPSSDMFIKAFSLAHSRAMGIRSVGDQGRCWNLAMLPFVDMLNHSRQPEVDWDVVRTKDAGLCVVGRTKCDVKAGTELRIRYQFASAQAFFATYGFVEDVEEVRPTELRLVIDGAGEPAVLNVTSAQSLRKLLSRCRVQVATAEELKGARVLEDAARFPLSRSWLSQRCASLDYGSLEECCPKLIPEGEMAAFRRLQ</sequence>
<evidence type="ECO:0000259" key="1">
    <source>
        <dbReference type="PROSITE" id="PS50280"/>
    </source>
</evidence>
<organism evidence="2 3">
    <name type="scientific">Symbiodinium necroappetens</name>
    <dbReference type="NCBI Taxonomy" id="1628268"/>
    <lineage>
        <taxon>Eukaryota</taxon>
        <taxon>Sar</taxon>
        <taxon>Alveolata</taxon>
        <taxon>Dinophyceae</taxon>
        <taxon>Suessiales</taxon>
        <taxon>Symbiodiniaceae</taxon>
        <taxon>Symbiodinium</taxon>
    </lineage>
</organism>
<keyword evidence="3" id="KW-1185">Reference proteome</keyword>
<gene>
    <name evidence="2" type="primary">RBCMT</name>
    <name evidence="2" type="ORF">SNEC2469_LOCUS10242</name>
</gene>
<dbReference type="PANTHER" id="PTHR13271">
    <property type="entry name" value="UNCHARACTERIZED PUTATIVE METHYLTRANSFERASE"/>
    <property type="match status" value="1"/>
</dbReference>
<dbReference type="PROSITE" id="PS50280">
    <property type="entry name" value="SET"/>
    <property type="match status" value="1"/>
</dbReference>
<dbReference type="CDD" id="cd10527">
    <property type="entry name" value="SET_LSMT"/>
    <property type="match status" value="1"/>
</dbReference>
<protein>
    <submittedName>
        <fullName evidence="2">RBCMT protein</fullName>
    </submittedName>
</protein>
<reference evidence="2" key="1">
    <citation type="submission" date="2021-02" db="EMBL/GenBank/DDBJ databases">
        <authorList>
            <person name="Dougan E. K."/>
            <person name="Rhodes N."/>
            <person name="Thang M."/>
            <person name="Chan C."/>
        </authorList>
    </citation>
    <scope>NUCLEOTIDE SEQUENCE</scope>
</reference>
<dbReference type="Gene3D" id="3.90.1410.10">
    <property type="entry name" value="set domain protein methyltransferase, domain 1"/>
    <property type="match status" value="1"/>
</dbReference>
<dbReference type="EMBL" id="CAJNJA010016355">
    <property type="protein sequence ID" value="CAE7379107.1"/>
    <property type="molecule type" value="Genomic_DNA"/>
</dbReference>
<feature type="non-terminal residue" evidence="2">
    <location>
        <position position="396"/>
    </location>
</feature>
<dbReference type="Proteomes" id="UP000601435">
    <property type="component" value="Unassembled WGS sequence"/>
</dbReference>
<accession>A0A812Q7F9</accession>
<proteinExistence type="predicted"/>
<evidence type="ECO:0000313" key="3">
    <source>
        <dbReference type="Proteomes" id="UP000601435"/>
    </source>
</evidence>
<dbReference type="AlphaFoldDB" id="A0A812Q7F9"/>
<dbReference type="GO" id="GO:0016279">
    <property type="term" value="F:protein-lysine N-methyltransferase activity"/>
    <property type="evidence" value="ECO:0007669"/>
    <property type="project" value="TreeGrafter"/>
</dbReference>
<dbReference type="OrthoDB" id="2160638at2759"/>
<dbReference type="InterPro" id="IPR001214">
    <property type="entry name" value="SET_dom"/>
</dbReference>
<evidence type="ECO:0000313" key="2">
    <source>
        <dbReference type="EMBL" id="CAE7379107.1"/>
    </source>
</evidence>
<dbReference type="SUPFAM" id="SSF82199">
    <property type="entry name" value="SET domain"/>
    <property type="match status" value="1"/>
</dbReference>
<name>A0A812Q7F9_9DINO</name>
<dbReference type="InterPro" id="IPR046341">
    <property type="entry name" value="SET_dom_sf"/>
</dbReference>
<dbReference type="Pfam" id="PF00856">
    <property type="entry name" value="SET"/>
    <property type="match status" value="1"/>
</dbReference>
<feature type="domain" description="SET" evidence="1">
    <location>
        <begin position="51"/>
        <end position="282"/>
    </location>
</feature>
<dbReference type="InterPro" id="IPR050600">
    <property type="entry name" value="SETD3_SETD6_MTase"/>
</dbReference>